<dbReference type="Proteomes" id="UP000821853">
    <property type="component" value="Unassembled WGS sequence"/>
</dbReference>
<dbReference type="EMBL" id="JABSTR010000009">
    <property type="protein sequence ID" value="KAH9378821.1"/>
    <property type="molecule type" value="Genomic_DNA"/>
</dbReference>
<reference evidence="1 2" key="1">
    <citation type="journal article" date="2020" name="Cell">
        <title>Large-Scale Comparative Analyses of Tick Genomes Elucidate Their Genetic Diversity and Vector Capacities.</title>
        <authorList>
            <consortium name="Tick Genome and Microbiome Consortium (TIGMIC)"/>
            <person name="Jia N."/>
            <person name="Wang J."/>
            <person name="Shi W."/>
            <person name="Du L."/>
            <person name="Sun Y."/>
            <person name="Zhan W."/>
            <person name="Jiang J.F."/>
            <person name="Wang Q."/>
            <person name="Zhang B."/>
            <person name="Ji P."/>
            <person name="Bell-Sakyi L."/>
            <person name="Cui X.M."/>
            <person name="Yuan T.T."/>
            <person name="Jiang B.G."/>
            <person name="Yang W.F."/>
            <person name="Lam T.T."/>
            <person name="Chang Q.C."/>
            <person name="Ding S.J."/>
            <person name="Wang X.J."/>
            <person name="Zhu J.G."/>
            <person name="Ruan X.D."/>
            <person name="Zhao L."/>
            <person name="Wei J.T."/>
            <person name="Ye R.Z."/>
            <person name="Que T.C."/>
            <person name="Du C.H."/>
            <person name="Zhou Y.H."/>
            <person name="Cheng J.X."/>
            <person name="Dai P.F."/>
            <person name="Guo W.B."/>
            <person name="Han X.H."/>
            <person name="Huang E.J."/>
            <person name="Li L.F."/>
            <person name="Wei W."/>
            <person name="Gao Y.C."/>
            <person name="Liu J.Z."/>
            <person name="Shao H.Z."/>
            <person name="Wang X."/>
            <person name="Wang C.C."/>
            <person name="Yang T.C."/>
            <person name="Huo Q.B."/>
            <person name="Li W."/>
            <person name="Chen H.Y."/>
            <person name="Chen S.E."/>
            <person name="Zhou L.G."/>
            <person name="Ni X.B."/>
            <person name="Tian J.H."/>
            <person name="Sheng Y."/>
            <person name="Liu T."/>
            <person name="Pan Y.S."/>
            <person name="Xia L.Y."/>
            <person name="Li J."/>
            <person name="Zhao F."/>
            <person name="Cao W.C."/>
        </authorList>
    </citation>
    <scope>NUCLEOTIDE SEQUENCE [LARGE SCALE GENOMIC DNA]</scope>
    <source>
        <strain evidence="1">HaeL-2018</strain>
    </source>
</reference>
<gene>
    <name evidence="1" type="ORF">HPB48_021913</name>
</gene>
<evidence type="ECO:0000313" key="2">
    <source>
        <dbReference type="Proteomes" id="UP000821853"/>
    </source>
</evidence>
<comment type="caution">
    <text evidence="1">The sequence shown here is derived from an EMBL/GenBank/DDBJ whole genome shotgun (WGS) entry which is preliminary data.</text>
</comment>
<dbReference type="AlphaFoldDB" id="A0A9J6GTJ9"/>
<protein>
    <submittedName>
        <fullName evidence="1">Uncharacterized protein</fullName>
    </submittedName>
</protein>
<keyword evidence="2" id="KW-1185">Reference proteome</keyword>
<proteinExistence type="predicted"/>
<accession>A0A9J6GTJ9</accession>
<sequence length="139" mass="15311">MVFPKIRSQALLQVPERRSRDKGTMTASHVAPAIGSSVAKVNALATRTTGSKGKLTTKWKPRPLPKPAPEDYVKVIKRRHCVSLQEAFTETGYGTAISAYLGLERARAISVLPSRDQNIINQWIPWTSRWPTGSSGTLL</sequence>
<organism evidence="1 2">
    <name type="scientific">Haemaphysalis longicornis</name>
    <name type="common">Bush tick</name>
    <dbReference type="NCBI Taxonomy" id="44386"/>
    <lineage>
        <taxon>Eukaryota</taxon>
        <taxon>Metazoa</taxon>
        <taxon>Ecdysozoa</taxon>
        <taxon>Arthropoda</taxon>
        <taxon>Chelicerata</taxon>
        <taxon>Arachnida</taxon>
        <taxon>Acari</taxon>
        <taxon>Parasitiformes</taxon>
        <taxon>Ixodida</taxon>
        <taxon>Ixodoidea</taxon>
        <taxon>Ixodidae</taxon>
        <taxon>Haemaphysalinae</taxon>
        <taxon>Haemaphysalis</taxon>
    </lineage>
</organism>
<evidence type="ECO:0000313" key="1">
    <source>
        <dbReference type="EMBL" id="KAH9378821.1"/>
    </source>
</evidence>
<dbReference type="VEuPathDB" id="VectorBase:HLOH_045845"/>
<name>A0A9J6GTJ9_HAELO</name>